<gene>
    <name evidence="2" type="ORF">SAMN04488128_105344</name>
</gene>
<evidence type="ECO:0000313" key="2">
    <source>
        <dbReference type="EMBL" id="SKA41133.1"/>
    </source>
</evidence>
<keyword evidence="3" id="KW-1185">Reference proteome</keyword>
<sequence length="424" mass="48802">MIKEFELVVDYGGNHDDIFDRYTSEIEQSRQLGKSALGLHEIMNKVHLIKMLLQHLSKMIDPENESESMAGDIVIKKTLGLLKKWIVLFLNRSKNRSIVHLFNYELDDIIGYIGAENIHSRSIAAIEKDFSSIFLIQKIDFETIVDDLDNDRLSRMSNGIPDLSRQLVDKLVAGLQPTLFSPSLMAVRTLRQSHPSMSVQIANTALRHESTNEGCMPDGEDIEYVWFIRIWIDTKDAGVANKFMNLISSTLCYIPNVKMDIVSAGVGSFFQNCILKMKGFFAKEKTKEIFTKAQKAAQGYALDRHVEPYEKMKAERQKTEKETKRMMSEEQTREYNELLLEAKREEVKAMKLANKKQEMEMDDMLVERLARGLVQMDPDFRVVANDRLMIQQENGHLTTGDVREIDIRAERRQIDESQDAPRDT</sequence>
<keyword evidence="1" id="KW-0175">Coiled coil</keyword>
<dbReference type="OrthoDB" id="9843979at2"/>
<evidence type="ECO:0000313" key="3">
    <source>
        <dbReference type="Proteomes" id="UP000190367"/>
    </source>
</evidence>
<protein>
    <submittedName>
        <fullName evidence="2">Uncharacterized protein</fullName>
    </submittedName>
</protein>
<feature type="coiled-coil region" evidence="1">
    <location>
        <begin position="309"/>
        <end position="362"/>
    </location>
</feature>
<proteinExistence type="predicted"/>
<name>A0A1T4TKU6_9BACT</name>
<accession>A0A1T4TKU6</accession>
<dbReference type="Proteomes" id="UP000190367">
    <property type="component" value="Unassembled WGS sequence"/>
</dbReference>
<organism evidence="2 3">
    <name type="scientific">Chitinophaga eiseniae</name>
    <dbReference type="NCBI Taxonomy" id="634771"/>
    <lineage>
        <taxon>Bacteria</taxon>
        <taxon>Pseudomonadati</taxon>
        <taxon>Bacteroidota</taxon>
        <taxon>Chitinophagia</taxon>
        <taxon>Chitinophagales</taxon>
        <taxon>Chitinophagaceae</taxon>
        <taxon>Chitinophaga</taxon>
    </lineage>
</organism>
<reference evidence="3" key="1">
    <citation type="submission" date="2017-02" db="EMBL/GenBank/DDBJ databases">
        <authorList>
            <person name="Varghese N."/>
            <person name="Submissions S."/>
        </authorList>
    </citation>
    <scope>NUCLEOTIDE SEQUENCE [LARGE SCALE GENOMIC DNA]</scope>
    <source>
        <strain evidence="3">DSM 22224</strain>
    </source>
</reference>
<evidence type="ECO:0000256" key="1">
    <source>
        <dbReference type="SAM" id="Coils"/>
    </source>
</evidence>
<dbReference type="EMBL" id="FUWZ01000005">
    <property type="protein sequence ID" value="SKA41133.1"/>
    <property type="molecule type" value="Genomic_DNA"/>
</dbReference>
<dbReference type="AlphaFoldDB" id="A0A1T4TKU6"/>
<dbReference type="RefSeq" id="WP_078672148.1">
    <property type="nucleotide sequence ID" value="NZ_FUWZ01000005.1"/>
</dbReference>